<reference evidence="4 5" key="1">
    <citation type="submission" date="2013-03" db="EMBL/GenBank/DDBJ databases">
        <title>Assembly of a new bacterial strain Brevibacillus borstelensis AK1.</title>
        <authorList>
            <person name="Rajan I."/>
            <person name="PoliReddy D."/>
            <person name="Sugumar T."/>
            <person name="Rathinam K."/>
            <person name="Alqarawi S."/>
            <person name="Khalil A.B."/>
            <person name="Sivakumar N."/>
        </authorList>
    </citation>
    <scope>NUCLEOTIDE SEQUENCE [LARGE SCALE GENOMIC DNA]</scope>
    <source>
        <strain evidence="4 5">AK1</strain>
    </source>
</reference>
<dbReference type="PANTHER" id="PTHR22550:SF5">
    <property type="entry name" value="LEUCINE ZIPPER PROTEIN 4"/>
    <property type="match status" value="1"/>
</dbReference>
<proteinExistence type="inferred from homology"/>
<evidence type="ECO:0000313" key="5">
    <source>
        <dbReference type="Proteomes" id="UP000012081"/>
    </source>
</evidence>
<comment type="caution">
    <text evidence="4">The sequence shown here is derived from an EMBL/GenBank/DDBJ whole genome shotgun (WGS) entry which is preliminary data.</text>
</comment>
<keyword evidence="3" id="KW-0812">Transmembrane</keyword>
<dbReference type="Pfam" id="PF03323">
    <property type="entry name" value="GerA"/>
    <property type="match status" value="1"/>
</dbReference>
<evidence type="ECO:0000256" key="3">
    <source>
        <dbReference type="SAM" id="Phobius"/>
    </source>
</evidence>
<protein>
    <submittedName>
        <fullName evidence="4">Spore germination protein GerAA</fullName>
    </submittedName>
</protein>
<dbReference type="GO" id="GO:0016020">
    <property type="term" value="C:membrane"/>
    <property type="evidence" value="ECO:0007669"/>
    <property type="project" value="InterPro"/>
</dbReference>
<dbReference type="PATRIC" id="fig|1300222.3.peg.117"/>
<accession>M8E442</accession>
<evidence type="ECO:0000313" key="4">
    <source>
        <dbReference type="EMBL" id="EMT54051.1"/>
    </source>
</evidence>
<dbReference type="GeneID" id="89499525"/>
<dbReference type="EMBL" id="APBN01000001">
    <property type="protein sequence ID" value="EMT54051.1"/>
    <property type="molecule type" value="Genomic_DNA"/>
</dbReference>
<feature type="transmembrane region" description="Helical" evidence="3">
    <location>
        <begin position="303"/>
        <end position="322"/>
    </location>
</feature>
<dbReference type="InterPro" id="IPR004995">
    <property type="entry name" value="Spore_Ger"/>
</dbReference>
<dbReference type="AlphaFoldDB" id="M8E442"/>
<organism evidence="4 5">
    <name type="scientific">Brevibacillus borstelensis AK1</name>
    <dbReference type="NCBI Taxonomy" id="1300222"/>
    <lineage>
        <taxon>Bacteria</taxon>
        <taxon>Bacillati</taxon>
        <taxon>Bacillota</taxon>
        <taxon>Bacilli</taxon>
        <taxon>Bacillales</taxon>
        <taxon>Paenibacillaceae</taxon>
        <taxon>Brevibacillus</taxon>
    </lineage>
</organism>
<feature type="transmembrane region" description="Helical" evidence="3">
    <location>
        <begin position="392"/>
        <end position="411"/>
    </location>
</feature>
<dbReference type="PANTHER" id="PTHR22550">
    <property type="entry name" value="SPORE GERMINATION PROTEIN"/>
    <property type="match status" value="1"/>
</dbReference>
<dbReference type="Proteomes" id="UP000012081">
    <property type="component" value="Unassembled WGS sequence"/>
</dbReference>
<dbReference type="GO" id="GO:0009847">
    <property type="term" value="P:spore germination"/>
    <property type="evidence" value="ECO:0007669"/>
    <property type="project" value="InterPro"/>
</dbReference>
<name>M8E442_9BACL</name>
<dbReference type="OrthoDB" id="1726708at2"/>
<evidence type="ECO:0000256" key="2">
    <source>
        <dbReference type="ARBA" id="ARBA00023136"/>
    </source>
</evidence>
<keyword evidence="2 3" id="KW-0472">Membrane</keyword>
<comment type="similarity">
    <text evidence="1">Belongs to the GerABKA family.</text>
</comment>
<gene>
    <name evidence="4" type="ORF">I532_00555</name>
</gene>
<sequence>MKPYAKSHSPELVPSLSDNLEHILTLLGNSSDIVYREMSLGETERKAVAIYAKGMVDQQFLYSQVFGVISRRFLTEVEASPPDYPQNLKHFAQHASTFGDISVVYKSDQCVSEILAGNTCVLFDEYPGAVIFGTAKDKSRQQEEPASEALVRGPRIGFVEEVNENTAILRRRLKDPHLTFESLFLGRRARKEVIICYLRGVTNPDLVNEVRRRLQKIDIDDPIESGYVENYIQDNPYSPFPQVQNTERPDRVEGALLEGRVAILIDGTPFSLIVPVTFPMLMQSPEDYYDRWIPASLIRMLRTLALFFALFLPALYVALVSYHQGLIPTKLAISIAGTREGVPFPTIVEAMFMEITIELLREAGLRLPKPVGQAVGIVGGLVIGQSAVEAGIVSPIMVIVVALTAISSFAFPQYPAAIAIRLLRFGMMLAASIFGLYGIILVFVLITSHVVRLKSFGINYAAPYVPNRVYTWKDLFLRLPLQTLLKFRPAMFKPLDRNRSDQSK</sequence>
<dbReference type="PIRSF" id="PIRSF005690">
    <property type="entry name" value="GerBA"/>
    <property type="match status" value="1"/>
</dbReference>
<evidence type="ECO:0000256" key="1">
    <source>
        <dbReference type="ARBA" id="ARBA00005278"/>
    </source>
</evidence>
<keyword evidence="5" id="KW-1185">Reference proteome</keyword>
<feature type="transmembrane region" description="Helical" evidence="3">
    <location>
        <begin position="261"/>
        <end position="282"/>
    </location>
</feature>
<dbReference type="InterPro" id="IPR050768">
    <property type="entry name" value="UPF0353/GerABKA_families"/>
</dbReference>
<dbReference type="RefSeq" id="WP_003385726.1">
    <property type="nucleotide sequence ID" value="NZ_APBN01000001.1"/>
</dbReference>
<keyword evidence="3" id="KW-1133">Transmembrane helix</keyword>
<feature type="transmembrane region" description="Helical" evidence="3">
    <location>
        <begin position="423"/>
        <end position="446"/>
    </location>
</feature>
<dbReference type="STRING" id="1300222.I532_00555"/>